<evidence type="ECO:0000313" key="2">
    <source>
        <dbReference type="EMBL" id="KAI1708863.1"/>
    </source>
</evidence>
<proteinExistence type="predicted"/>
<accession>A0AAD4N1X6</accession>
<dbReference type="Proteomes" id="UP001201812">
    <property type="component" value="Unassembled WGS sequence"/>
</dbReference>
<dbReference type="AlphaFoldDB" id="A0AAD4N1X6"/>
<name>A0AAD4N1X6_9BILA</name>
<feature type="compositionally biased region" description="Polar residues" evidence="1">
    <location>
        <begin position="7"/>
        <end position="19"/>
    </location>
</feature>
<organism evidence="2 3">
    <name type="scientific">Ditylenchus destructor</name>
    <dbReference type="NCBI Taxonomy" id="166010"/>
    <lineage>
        <taxon>Eukaryota</taxon>
        <taxon>Metazoa</taxon>
        <taxon>Ecdysozoa</taxon>
        <taxon>Nematoda</taxon>
        <taxon>Chromadorea</taxon>
        <taxon>Rhabditida</taxon>
        <taxon>Tylenchina</taxon>
        <taxon>Tylenchomorpha</taxon>
        <taxon>Sphaerularioidea</taxon>
        <taxon>Anguinidae</taxon>
        <taxon>Anguininae</taxon>
        <taxon>Ditylenchus</taxon>
    </lineage>
</organism>
<evidence type="ECO:0000256" key="1">
    <source>
        <dbReference type="SAM" id="MobiDB-lite"/>
    </source>
</evidence>
<protein>
    <submittedName>
        <fullName evidence="2">Uncharacterized protein</fullName>
    </submittedName>
</protein>
<reference evidence="2" key="1">
    <citation type="submission" date="2022-01" db="EMBL/GenBank/DDBJ databases">
        <title>Genome Sequence Resource for Two Populations of Ditylenchus destructor, the Migratory Endoparasitic Phytonematode.</title>
        <authorList>
            <person name="Zhang H."/>
            <person name="Lin R."/>
            <person name="Xie B."/>
        </authorList>
    </citation>
    <scope>NUCLEOTIDE SEQUENCE</scope>
    <source>
        <strain evidence="2">BazhouSP</strain>
    </source>
</reference>
<feature type="region of interest" description="Disordered" evidence="1">
    <location>
        <begin position="1"/>
        <end position="48"/>
    </location>
</feature>
<keyword evidence="3" id="KW-1185">Reference proteome</keyword>
<evidence type="ECO:0000313" key="3">
    <source>
        <dbReference type="Proteomes" id="UP001201812"/>
    </source>
</evidence>
<comment type="caution">
    <text evidence="2">The sequence shown here is derived from an EMBL/GenBank/DDBJ whole genome shotgun (WGS) entry which is preliminary data.</text>
</comment>
<dbReference type="EMBL" id="JAKKPZ010000033">
    <property type="protein sequence ID" value="KAI1708863.1"/>
    <property type="molecule type" value="Genomic_DNA"/>
</dbReference>
<sequence length="78" mass="8195">MTVLAGSCSSNPGNGTPATRQDVIHPLSTQLPPPPQSKPTADHNRRPFVVASNDQAQNPADGCCLIKVLISNLVTFAM</sequence>
<gene>
    <name evidence="2" type="ORF">DdX_11620</name>
</gene>